<evidence type="ECO:0000313" key="4">
    <source>
        <dbReference type="Proteomes" id="UP000199165"/>
    </source>
</evidence>
<dbReference type="RefSeq" id="WP_092972857.1">
    <property type="nucleotide sequence ID" value="NZ_FPAT01000001.1"/>
</dbReference>
<proteinExistence type="predicted"/>
<feature type="transmembrane region" description="Helical" evidence="2">
    <location>
        <begin position="64"/>
        <end position="81"/>
    </location>
</feature>
<sequence length="87" mass="9241">MTEHGHPAEEPGDPSDVPSGEPVDGGRVDGPTSARADSDAALFPELAGRFEAGTAEDADSDRKLFWWELAVILVLAALLAARQIWLT</sequence>
<name>A0A1I6X5X1_9ACTN</name>
<keyword evidence="2" id="KW-0812">Transmembrane</keyword>
<protein>
    <submittedName>
        <fullName evidence="3">Uncharacterized protein</fullName>
    </submittedName>
</protein>
<organism evidence="3 4">
    <name type="scientific">Actinopolyspora righensis</name>
    <dbReference type="NCBI Taxonomy" id="995060"/>
    <lineage>
        <taxon>Bacteria</taxon>
        <taxon>Bacillati</taxon>
        <taxon>Actinomycetota</taxon>
        <taxon>Actinomycetes</taxon>
        <taxon>Actinopolysporales</taxon>
        <taxon>Actinopolysporaceae</taxon>
        <taxon>Actinopolyspora</taxon>
        <taxon>Actinopolyspora alba group</taxon>
    </lineage>
</organism>
<keyword evidence="2" id="KW-1133">Transmembrane helix</keyword>
<feature type="region of interest" description="Disordered" evidence="1">
    <location>
        <begin position="1"/>
        <end position="38"/>
    </location>
</feature>
<dbReference type="AlphaFoldDB" id="A0A1I6X5X1"/>
<dbReference type="EMBL" id="FPAT01000001">
    <property type="protein sequence ID" value="SFT33798.1"/>
    <property type="molecule type" value="Genomic_DNA"/>
</dbReference>
<keyword evidence="4" id="KW-1185">Reference proteome</keyword>
<dbReference type="Proteomes" id="UP000199165">
    <property type="component" value="Unassembled WGS sequence"/>
</dbReference>
<reference evidence="4" key="1">
    <citation type="submission" date="2016-10" db="EMBL/GenBank/DDBJ databases">
        <authorList>
            <person name="Varghese N."/>
            <person name="Submissions S."/>
        </authorList>
    </citation>
    <scope>NUCLEOTIDE SEQUENCE [LARGE SCALE GENOMIC DNA]</scope>
    <source>
        <strain evidence="4">DSM 45501</strain>
    </source>
</reference>
<accession>A0A1I6X5X1</accession>
<gene>
    <name evidence="3" type="ORF">SAMN04487904_101243</name>
</gene>
<evidence type="ECO:0000256" key="1">
    <source>
        <dbReference type="SAM" id="MobiDB-lite"/>
    </source>
</evidence>
<evidence type="ECO:0000313" key="3">
    <source>
        <dbReference type="EMBL" id="SFT33798.1"/>
    </source>
</evidence>
<evidence type="ECO:0000256" key="2">
    <source>
        <dbReference type="SAM" id="Phobius"/>
    </source>
</evidence>
<dbReference type="STRING" id="995060.SAMN04487904_101243"/>
<keyword evidence="2" id="KW-0472">Membrane</keyword>